<dbReference type="PANTHER" id="PTHR37477">
    <property type="entry name" value="COBALT-PRECORRIN-5A HYDROLASE"/>
    <property type="match status" value="1"/>
</dbReference>
<evidence type="ECO:0000313" key="5">
    <source>
        <dbReference type="Proteomes" id="UP000248168"/>
    </source>
</evidence>
<dbReference type="EMBL" id="OUNR01000001">
    <property type="protein sequence ID" value="SPP63991.1"/>
    <property type="molecule type" value="Genomic_DNA"/>
</dbReference>
<protein>
    <submittedName>
        <fullName evidence="4">Cobalamin biosynthesis protein</fullName>
    </submittedName>
</protein>
<dbReference type="SUPFAM" id="SSF159672">
    <property type="entry name" value="CbiG N-terminal domain-like"/>
    <property type="match status" value="1"/>
</dbReference>
<dbReference type="GO" id="GO:0009236">
    <property type="term" value="P:cobalamin biosynthetic process"/>
    <property type="evidence" value="ECO:0007669"/>
    <property type="project" value="InterPro"/>
</dbReference>
<dbReference type="SUPFAM" id="SSF159664">
    <property type="entry name" value="CobE/GbiG C-terminal domain-like"/>
    <property type="match status" value="1"/>
</dbReference>
<gene>
    <name evidence="4" type="ORF">NITLEN_11077</name>
</gene>
<dbReference type="RefSeq" id="WP_121988433.1">
    <property type="nucleotide sequence ID" value="NZ_OUNR01000001.1"/>
</dbReference>
<dbReference type="Gene3D" id="3.40.50.11220">
    <property type="match status" value="1"/>
</dbReference>
<dbReference type="InterPro" id="IPR021744">
    <property type="entry name" value="CbiG_N"/>
</dbReference>
<dbReference type="OrthoDB" id="9781023at2"/>
<dbReference type="InterPro" id="IPR002750">
    <property type="entry name" value="CobE/GbiG_C"/>
</dbReference>
<evidence type="ECO:0000259" key="3">
    <source>
        <dbReference type="Pfam" id="PF11761"/>
    </source>
</evidence>
<feature type="domain" description="Cobalamin biosynthesis central region" evidence="3">
    <location>
        <begin position="143"/>
        <end position="238"/>
    </location>
</feature>
<dbReference type="PANTHER" id="PTHR37477:SF1">
    <property type="entry name" value="COBALT-PRECORRIN-5A HYDROLASE"/>
    <property type="match status" value="1"/>
</dbReference>
<dbReference type="InterPro" id="IPR036518">
    <property type="entry name" value="CobE/GbiG_C_sf"/>
</dbReference>
<accession>A0A330L2K0</accession>
<dbReference type="Gene3D" id="3.30.420.180">
    <property type="entry name" value="CobE/GbiG C-terminal domain"/>
    <property type="match status" value="1"/>
</dbReference>
<evidence type="ECO:0000313" key="4">
    <source>
        <dbReference type="EMBL" id="SPP63991.1"/>
    </source>
</evidence>
<name>A0A330L2K0_9BACT</name>
<dbReference type="Pfam" id="PF11761">
    <property type="entry name" value="CbiG_mid"/>
    <property type="match status" value="1"/>
</dbReference>
<proteinExistence type="predicted"/>
<dbReference type="InterPro" id="IPR038029">
    <property type="entry name" value="GbiG_N_sf"/>
</dbReference>
<dbReference type="InParanoid" id="A0A330L2K0"/>
<reference evidence="5" key="1">
    <citation type="submission" date="2018-04" db="EMBL/GenBank/DDBJ databases">
        <authorList>
            <person name="Lucker S."/>
            <person name="Sakoula D."/>
        </authorList>
    </citation>
    <scope>NUCLEOTIDE SEQUENCE [LARGE SCALE GENOMIC DNA]</scope>
</reference>
<feature type="domain" description="Cobalamin synthesis G N-terminal" evidence="2">
    <location>
        <begin position="60"/>
        <end position="137"/>
    </location>
</feature>
<dbReference type="Pfam" id="PF11760">
    <property type="entry name" value="CbiG_N"/>
    <property type="match status" value="1"/>
</dbReference>
<evidence type="ECO:0000259" key="1">
    <source>
        <dbReference type="Pfam" id="PF01890"/>
    </source>
</evidence>
<keyword evidence="5" id="KW-1185">Reference proteome</keyword>
<dbReference type="Pfam" id="PF01890">
    <property type="entry name" value="CbiG_C"/>
    <property type="match status" value="1"/>
</dbReference>
<evidence type="ECO:0000259" key="2">
    <source>
        <dbReference type="Pfam" id="PF11760"/>
    </source>
</evidence>
<sequence>MTAERTPFAVYAITKHGIAIASRLLPHLSGADLFVSEKLIASAPAGALRLPLPMGPTLIETFSAYDCHIFIISVGAVVRMIAPLLKNKKVDPAVVCIDDAGRFSICVLSGHVGRGNIFTERVATALGAHSVVTTASDAIGTLTVDILGRDLGWTLDDADRNVTRGCAAVVNATKVLFVQETGEPDWWPAEKPLPEGVRYATSLEGVDPEAFEILLIATDREIGLSHPAHWKNAVIYRPKSLVLGIGCDRGTAPDLVERGVLALLAKQGLSPKSVKELATIDVKKDEPALLALSEKYGWPLRTYPPEQLDVVPGIQNPSETVKQHVGSRGVSEPAALLGAGAEELLVPKQIYTEPGAGRSMTLAVARRAFVKRQMEVSRL</sequence>
<dbReference type="Proteomes" id="UP000248168">
    <property type="component" value="Unassembled WGS sequence"/>
</dbReference>
<dbReference type="AlphaFoldDB" id="A0A330L2K0"/>
<dbReference type="InterPro" id="IPR021745">
    <property type="entry name" value="CbiG_mid"/>
</dbReference>
<dbReference type="InterPro" id="IPR052553">
    <property type="entry name" value="CbiG_hydrolase"/>
</dbReference>
<organism evidence="4 5">
    <name type="scientific">Nitrospira lenta</name>
    <dbReference type="NCBI Taxonomy" id="1436998"/>
    <lineage>
        <taxon>Bacteria</taxon>
        <taxon>Pseudomonadati</taxon>
        <taxon>Nitrospirota</taxon>
        <taxon>Nitrospiria</taxon>
        <taxon>Nitrospirales</taxon>
        <taxon>Nitrospiraceae</taxon>
        <taxon>Nitrospira</taxon>
    </lineage>
</organism>
<feature type="domain" description="CobE/GbiG C-terminal" evidence="1">
    <location>
        <begin position="241"/>
        <end position="365"/>
    </location>
</feature>